<reference evidence="6" key="1">
    <citation type="submission" date="2019-06" db="EMBL/GenBank/DDBJ databases">
        <authorList>
            <consortium name="Wellcome Sanger Institute Data Sharing"/>
        </authorList>
    </citation>
    <scope>NUCLEOTIDE SEQUENCE [LARGE SCALE GENOMIC DNA]</scope>
</reference>
<dbReference type="Gene3D" id="1.20.930.40">
    <property type="entry name" value="Transferrin receptor-like, dimerisation domain"/>
    <property type="match status" value="1"/>
</dbReference>
<keyword evidence="2" id="KW-0449">Lipoprotein</keyword>
<gene>
    <name evidence="6" type="primary">LOC115436978</name>
</gene>
<dbReference type="GO" id="GO:0006879">
    <property type="term" value="P:intracellular iron ion homeostasis"/>
    <property type="evidence" value="ECO:0007669"/>
    <property type="project" value="UniProtKB-UniRule"/>
</dbReference>
<dbReference type="Pfam" id="PF04389">
    <property type="entry name" value="Peptidase_M28"/>
    <property type="match status" value="1"/>
</dbReference>
<dbReference type="Proteomes" id="UP000472271">
    <property type="component" value="Chromosome 17"/>
</dbReference>
<evidence type="ECO:0000256" key="1">
    <source>
        <dbReference type="ARBA" id="ARBA00005634"/>
    </source>
</evidence>
<proteinExistence type="inferred from homology"/>
<feature type="domain" description="Peptidase M28" evidence="5">
    <location>
        <begin position="380"/>
        <end position="583"/>
    </location>
</feature>
<dbReference type="Pfam" id="PF04253">
    <property type="entry name" value="TFR_dimer"/>
    <property type="match status" value="1"/>
</dbReference>
<comment type="subcellular location">
    <subcellularLocation>
        <location evidence="2">Cell membrane</location>
        <topology evidence="2">Single-pass type II membrane protein</topology>
    </subcellularLocation>
    <subcellularLocation>
        <location evidence="2">Melanosome</location>
    </subcellularLocation>
</comment>
<sequence length="765" mass="84793">MDNMNQKFNGEPHSYTRFNLTQNMEGDNSQVEMKLSSDMDEEVGGNGTAEHLNHNSNRKPYVAQKLGRTPKNLCFMAAATLLIFIIGYLIGYLVHRKKDIAQPTCTNSVIAPAPPFVDERGSAPVLDWDDVKKLLNEKLSTSNFETVFSEFSSSNHQAGSPGDEDLANKVHRKFKEYGMKTWTDEHFVKVQVLQGTNKVTFKGQMMETQGFLSYSASGPVAGGVLYAYFGREGDFSDLRNKNINMSGRVVLVKAGMISFAEKVANAAKVNASAVLIYADPDDYSIGETTALYGHVHMGSGDPYTPGFPSFNHTQFPPVESSGLPKIVAQTITSQMATNIIRQLQGPEAPSRWGSLSRLGSEDDVITVEVNNVLVERKINNVFGVIKGYVDADRYVVIGAQRDAWGAGFAKSTVGTSILMELARSISQMVENDGFKPRRSIVFASWSGGEYGSIGATEWLEGYLSSLSMKAFSYIDLDGAVTGRRAFKVSASPLMYTLIDGALNEVTAPNTAATLFAQYGKNNWESFLLENMKQESAAYPFLAFSGIPSLSFRFSNGNLDYQYFGTNLDTREKLNIATSNEVPQLAQTAAQFAGQIALRLVHDYILRLDVQKYDKIIRTKVAQINRKVADVQRLQPQLWPKALTMQWLMSAYGSYSRASRNLESDKKNSDLEDVEMCRIINDRIMMVERNLLSPYVSPYESPFRHIFLGSGSHTVAALLNHLDALKTQNPEADANQFHNQFALFTWTLQGCANSLAGNIWSLDNEI</sequence>
<dbReference type="Pfam" id="PF02225">
    <property type="entry name" value="PA"/>
    <property type="match status" value="1"/>
</dbReference>
<dbReference type="GO" id="GO:0033572">
    <property type="term" value="P:transferrin transport"/>
    <property type="evidence" value="ECO:0007669"/>
    <property type="project" value="UniProtKB-UniRule"/>
</dbReference>
<dbReference type="GO" id="GO:0009897">
    <property type="term" value="C:external side of plasma membrane"/>
    <property type="evidence" value="ECO:0007669"/>
    <property type="project" value="TreeGrafter"/>
</dbReference>
<keyword evidence="2" id="KW-1003">Cell membrane</keyword>
<keyword evidence="7" id="KW-1185">Reference proteome</keyword>
<dbReference type="InterPro" id="IPR046450">
    <property type="entry name" value="PA_dom_sf"/>
</dbReference>
<reference evidence="6" key="2">
    <citation type="submission" date="2025-08" db="UniProtKB">
        <authorList>
            <consortium name="Ensembl"/>
        </authorList>
    </citation>
    <scope>IDENTIFICATION</scope>
</reference>
<name>A0A672YQS0_9TELE</name>
<evidence type="ECO:0000259" key="5">
    <source>
        <dbReference type="Pfam" id="PF04389"/>
    </source>
</evidence>
<dbReference type="FunFam" id="1.20.930.40:FF:000002">
    <property type="entry name" value="Transferrin receptor protein 1"/>
    <property type="match status" value="1"/>
</dbReference>
<dbReference type="Gene3D" id="3.40.630.10">
    <property type="entry name" value="Zn peptidases"/>
    <property type="match status" value="1"/>
</dbReference>
<dbReference type="Ensembl" id="ENSSORT00005007134.1">
    <property type="protein sequence ID" value="ENSSORP00005006872.1"/>
    <property type="gene ID" value="ENSSORG00005003959.1"/>
</dbReference>
<feature type="domain" description="Transferrin receptor-like dimerisation" evidence="4">
    <location>
        <begin position="643"/>
        <end position="754"/>
    </location>
</feature>
<evidence type="ECO:0000259" key="4">
    <source>
        <dbReference type="Pfam" id="PF04253"/>
    </source>
</evidence>
<dbReference type="GO" id="GO:0004998">
    <property type="term" value="F:transferrin receptor activity"/>
    <property type="evidence" value="ECO:0007669"/>
    <property type="project" value="UniProtKB-UniRule"/>
</dbReference>
<dbReference type="AlphaFoldDB" id="A0A672YQS0"/>
<comment type="function">
    <text evidence="2">Cellular uptake of iron occurs via receptor-mediated endocytosis of ligand-occupied transferrin receptor into specialized endosomes. Endosomal acidification leads to iron release. The apotransferrin-receptor complex is then recycled to the cell surface with a return to neutral pH and the concomitant loss of affinity of apotransferrin for its receptor. Transferrin receptor is necessary for development of erythrocytes and the nervous system. Acts as a lipid sensor that regulates mitochondrial fusion by regulating activation of the JNK pathway.</text>
</comment>
<dbReference type="GO" id="GO:0031623">
    <property type="term" value="P:receptor internalization"/>
    <property type="evidence" value="ECO:0007669"/>
    <property type="project" value="UniProtKB-UniRule"/>
</dbReference>
<keyword evidence="2" id="KW-0254">Endocytosis</keyword>
<dbReference type="InterPro" id="IPR003137">
    <property type="entry name" value="PA_domain"/>
</dbReference>
<feature type="transmembrane region" description="Helical" evidence="2">
    <location>
        <begin position="73"/>
        <end position="94"/>
    </location>
</feature>
<keyword evidence="2" id="KW-0325">Glycoprotein</keyword>
<comment type="subunit">
    <text evidence="2">Homodimer; disulfide-linked.</text>
</comment>
<dbReference type="SUPFAM" id="SSF53187">
    <property type="entry name" value="Zn-dependent exopeptidases"/>
    <property type="match status" value="1"/>
</dbReference>
<protein>
    <recommendedName>
        <fullName evidence="2">Transferrin receptor protein 1</fullName>
    </recommendedName>
</protein>
<dbReference type="GO" id="GO:0042470">
    <property type="term" value="C:melanosome"/>
    <property type="evidence" value="ECO:0007669"/>
    <property type="project" value="UniProtKB-SubCell"/>
</dbReference>
<dbReference type="SUPFAM" id="SSF47672">
    <property type="entry name" value="Transferrin receptor-like dimerisation domain"/>
    <property type="match status" value="1"/>
</dbReference>
<keyword evidence="2" id="KW-1133">Transmembrane helix</keyword>
<dbReference type="SUPFAM" id="SSF52025">
    <property type="entry name" value="PA domain"/>
    <property type="match status" value="1"/>
</dbReference>
<keyword evidence="2" id="KW-0564">Palmitate</keyword>
<organism evidence="6 7">
    <name type="scientific">Sphaeramia orbicularis</name>
    <name type="common">orbiculate cardinalfish</name>
    <dbReference type="NCBI Taxonomy" id="375764"/>
    <lineage>
        <taxon>Eukaryota</taxon>
        <taxon>Metazoa</taxon>
        <taxon>Chordata</taxon>
        <taxon>Craniata</taxon>
        <taxon>Vertebrata</taxon>
        <taxon>Euteleostomi</taxon>
        <taxon>Actinopterygii</taxon>
        <taxon>Neopterygii</taxon>
        <taxon>Teleostei</taxon>
        <taxon>Neoteleostei</taxon>
        <taxon>Acanthomorphata</taxon>
        <taxon>Gobiaria</taxon>
        <taxon>Kurtiformes</taxon>
        <taxon>Apogonoidei</taxon>
        <taxon>Apogonidae</taxon>
        <taxon>Apogoninae</taxon>
        <taxon>Sphaeramia</taxon>
    </lineage>
</organism>
<comment type="PTM">
    <text evidence="2">Stearoylated.</text>
</comment>
<keyword evidence="2" id="KW-0812">Transmembrane</keyword>
<dbReference type="InterPro" id="IPR039373">
    <property type="entry name" value="Peptidase_M28B"/>
</dbReference>
<dbReference type="InterPro" id="IPR007484">
    <property type="entry name" value="Peptidase_M28"/>
</dbReference>
<evidence type="ECO:0000256" key="2">
    <source>
        <dbReference type="RuleBase" id="RU367157"/>
    </source>
</evidence>
<evidence type="ECO:0000313" key="7">
    <source>
        <dbReference type="Proteomes" id="UP000472271"/>
    </source>
</evidence>
<dbReference type="PANTHER" id="PTHR10404">
    <property type="entry name" value="N-ACETYLATED-ALPHA-LINKED ACIDIC DIPEPTIDASE"/>
    <property type="match status" value="1"/>
</dbReference>
<dbReference type="InterPro" id="IPR007365">
    <property type="entry name" value="TFR-like_dimer_dom"/>
</dbReference>
<keyword evidence="2" id="KW-0472">Membrane</keyword>
<dbReference type="PANTHER" id="PTHR10404:SF26">
    <property type="entry name" value="TRANSFERRIN RECEPTOR PROTEIN 1"/>
    <property type="match status" value="1"/>
</dbReference>
<evidence type="ECO:0000313" key="6">
    <source>
        <dbReference type="Ensembl" id="ENSSORP00005006872.1"/>
    </source>
</evidence>
<reference evidence="6" key="3">
    <citation type="submission" date="2025-09" db="UniProtKB">
        <authorList>
            <consortium name="Ensembl"/>
        </authorList>
    </citation>
    <scope>IDENTIFICATION</scope>
</reference>
<dbReference type="FunFam" id="3.40.630.10:FF:000065">
    <property type="entry name" value="Transferrin receptor 1b"/>
    <property type="match status" value="1"/>
</dbReference>
<dbReference type="CDD" id="cd09848">
    <property type="entry name" value="M28_TfR"/>
    <property type="match status" value="1"/>
</dbReference>
<dbReference type="Gene3D" id="3.50.30.30">
    <property type="match status" value="1"/>
</dbReference>
<dbReference type="InterPro" id="IPR036757">
    <property type="entry name" value="TFR-like_dimer_dom_sf"/>
</dbReference>
<evidence type="ECO:0000259" key="3">
    <source>
        <dbReference type="Pfam" id="PF02225"/>
    </source>
</evidence>
<feature type="domain" description="PA" evidence="3">
    <location>
        <begin position="233"/>
        <end position="289"/>
    </location>
</feature>
<comment type="similarity">
    <text evidence="1 2">Belongs to the peptidase M28 family. M28B subfamily.</text>
</comment>
<accession>A0A672YQS0</accession>
<keyword evidence="2" id="KW-0675">Receptor</keyword>